<dbReference type="InterPro" id="IPR036069">
    <property type="entry name" value="DUF34/NIF3_sf"/>
</dbReference>
<gene>
    <name evidence="4" type="ORF">AArcSt11_12100</name>
</gene>
<dbReference type="EMBL" id="JAKRVY010000007">
    <property type="protein sequence ID" value="MCL9814394.1"/>
    <property type="molecule type" value="Genomic_DNA"/>
</dbReference>
<dbReference type="RefSeq" id="WP_250597396.1">
    <property type="nucleotide sequence ID" value="NZ_JAKRVY010000007.1"/>
</dbReference>
<accession>A0AAE3K7X4</accession>
<protein>
    <submittedName>
        <fullName evidence="4">Nif3-like dinuclear metal center hexameric protein</fullName>
    </submittedName>
</protein>
<evidence type="ECO:0000313" key="5">
    <source>
        <dbReference type="Proteomes" id="UP001202674"/>
    </source>
</evidence>
<evidence type="ECO:0000256" key="2">
    <source>
        <dbReference type="ARBA" id="ARBA00022723"/>
    </source>
</evidence>
<dbReference type="InterPro" id="IPR002678">
    <property type="entry name" value="DUF34/NIF3"/>
</dbReference>
<feature type="binding site" evidence="3">
    <location>
        <position position="103"/>
    </location>
    <ligand>
        <name>a divalent metal cation</name>
        <dbReference type="ChEBI" id="CHEBI:60240"/>
        <label>1</label>
    </ligand>
</feature>
<dbReference type="NCBIfam" id="TIGR00486">
    <property type="entry name" value="YbgI_SA1388"/>
    <property type="match status" value="1"/>
</dbReference>
<name>A0AAE3K7X4_9EURY</name>
<evidence type="ECO:0000256" key="3">
    <source>
        <dbReference type="PIRSR" id="PIRSR602678-1"/>
    </source>
</evidence>
<dbReference type="PANTHER" id="PTHR13799:SF14">
    <property type="entry name" value="GTP CYCLOHYDROLASE 1 TYPE 2 HOMOLOG"/>
    <property type="match status" value="1"/>
</dbReference>
<dbReference type="Proteomes" id="UP001202674">
    <property type="component" value="Unassembled WGS sequence"/>
</dbReference>
<keyword evidence="5" id="KW-1185">Reference proteome</keyword>
<sequence>MQLSELVERYDERLDTDAYADVDASANGLQVGPEEATVEHVAVAVDAGVATIERAADAGADVLVTHHGVVFGGIDHVTGPDYDRIEALIENDIALYVSHLPLDGHQELGNAAGIADLLQLTDREPFGTIGGEYIGQRGRRSEPLPVEDVAETLNASLDTGGRDVQTFAFGPEEVEDVAIVTGSGVDWLEDAADTGADVLVTGEGKQHAYHLARELGINLVLAGHYATETFGVRNLQSLAEEWGLETTFIDEPTGL</sequence>
<evidence type="ECO:0000256" key="1">
    <source>
        <dbReference type="ARBA" id="ARBA00006964"/>
    </source>
</evidence>
<keyword evidence="2 3" id="KW-0479">Metal-binding</keyword>
<dbReference type="AlphaFoldDB" id="A0AAE3K7X4"/>
<dbReference type="GO" id="GO:0046872">
    <property type="term" value="F:metal ion binding"/>
    <property type="evidence" value="ECO:0007669"/>
    <property type="project" value="UniProtKB-KW"/>
</dbReference>
<feature type="binding site" evidence="3">
    <location>
        <position position="66"/>
    </location>
    <ligand>
        <name>a divalent metal cation</name>
        <dbReference type="ChEBI" id="CHEBI:60240"/>
        <label>1</label>
    </ligand>
</feature>
<reference evidence="4 5" key="1">
    <citation type="journal article" date="2022" name="Syst. Appl. Microbiol.">
        <title>Natronocalculus amylovorans gen. nov., sp. nov., and Natranaeroarchaeum aerophilus sp. nov., dominant culturable amylolytic natronoarchaea from hypersaline soda lakes in southwestern Siberia.</title>
        <authorList>
            <person name="Sorokin D.Y."/>
            <person name="Elcheninov A.G."/>
            <person name="Khizhniak T.V."/>
            <person name="Koenen M."/>
            <person name="Bale N.J."/>
            <person name="Damste J.S.S."/>
            <person name="Kublanov I.V."/>
        </authorList>
    </citation>
    <scope>NUCLEOTIDE SEQUENCE [LARGE SCALE GENOMIC DNA]</scope>
    <source>
        <strain evidence="4 5">AArc-St1-1</strain>
    </source>
</reference>
<comment type="caution">
    <text evidence="4">The sequence shown here is derived from an EMBL/GenBank/DDBJ whole genome shotgun (WGS) entry which is preliminary data.</text>
</comment>
<evidence type="ECO:0000313" key="4">
    <source>
        <dbReference type="EMBL" id="MCL9814394.1"/>
    </source>
</evidence>
<feature type="binding site" evidence="3">
    <location>
        <position position="224"/>
    </location>
    <ligand>
        <name>a divalent metal cation</name>
        <dbReference type="ChEBI" id="CHEBI:60240"/>
        <label>1</label>
    </ligand>
</feature>
<comment type="similarity">
    <text evidence="1">Belongs to the GTP cyclohydrolase I type 2/NIF3 family.</text>
</comment>
<organism evidence="4 5">
    <name type="scientific">Natranaeroarchaeum aerophilus</name>
    <dbReference type="NCBI Taxonomy" id="2917711"/>
    <lineage>
        <taxon>Archaea</taxon>
        <taxon>Methanobacteriati</taxon>
        <taxon>Methanobacteriota</taxon>
        <taxon>Stenosarchaea group</taxon>
        <taxon>Halobacteria</taxon>
        <taxon>Halobacteriales</taxon>
        <taxon>Natronoarchaeaceae</taxon>
        <taxon>Natranaeroarchaeum</taxon>
    </lineage>
</organism>
<feature type="binding site" evidence="3">
    <location>
        <position position="67"/>
    </location>
    <ligand>
        <name>a divalent metal cation</name>
        <dbReference type="ChEBI" id="CHEBI:60240"/>
        <label>1</label>
    </ligand>
</feature>
<dbReference type="Pfam" id="PF01784">
    <property type="entry name" value="DUF34_NIF3"/>
    <property type="match status" value="1"/>
</dbReference>
<proteinExistence type="inferred from homology"/>
<dbReference type="PANTHER" id="PTHR13799">
    <property type="entry name" value="NGG1 INTERACTING FACTOR 3"/>
    <property type="match status" value="1"/>
</dbReference>
<feature type="binding site" evidence="3">
    <location>
        <position position="228"/>
    </location>
    <ligand>
        <name>a divalent metal cation</name>
        <dbReference type="ChEBI" id="CHEBI:60240"/>
        <label>1</label>
    </ligand>
</feature>
<dbReference type="GO" id="GO:0005737">
    <property type="term" value="C:cytoplasm"/>
    <property type="evidence" value="ECO:0007669"/>
    <property type="project" value="TreeGrafter"/>
</dbReference>
<dbReference type="Gene3D" id="3.40.1390.30">
    <property type="entry name" value="NIF3 (NGG1p interacting factor 3)-like"/>
    <property type="match status" value="2"/>
</dbReference>
<dbReference type="SUPFAM" id="SSF102705">
    <property type="entry name" value="NIF3 (NGG1p interacting factor 3)-like"/>
    <property type="match status" value="1"/>
</dbReference>
<dbReference type="FunFam" id="3.40.1390.30:FF:000001">
    <property type="entry name" value="GTP cyclohydrolase 1 type 2"/>
    <property type="match status" value="1"/>
</dbReference>